<sequence length="110" mass="13066">MSLADYAPEIEEITIPARHGKKAGSFNVRGLSFHDISKIIRVHYHDLDGLFDLYQKTAGEDLTPSLRGVSPCRWYRTRRGWWHMSSRWPPTKKPNWKRYRRCRFWCSSTP</sequence>
<dbReference type="InterPro" id="IPR057378">
    <property type="entry name" value="Pre_tape_measure"/>
</dbReference>
<name>A0A0N6WGB2_9CAUD</name>
<dbReference type="KEGG" id="vg:26684446"/>
<organism evidence="1 2">
    <name type="scientific">Salmonella phage 37</name>
    <dbReference type="NCBI Taxonomy" id="1654890"/>
    <lineage>
        <taxon>Viruses</taxon>
        <taxon>Duplodnaviria</taxon>
        <taxon>Heunggongvirae</taxon>
        <taxon>Uroviricota</taxon>
        <taxon>Caudoviricetes</taxon>
        <taxon>Casjensviridae</taxon>
        <taxon>Chivirus</taxon>
        <taxon>Chivirus cv37</taxon>
    </lineage>
</organism>
<dbReference type="EMBL" id="KR296691">
    <property type="protein sequence ID" value="AKJ73899.1"/>
    <property type="molecule type" value="Genomic_DNA"/>
</dbReference>
<gene>
    <name evidence="1" type="ORF">SP37_32</name>
</gene>
<proteinExistence type="predicted"/>
<protein>
    <submittedName>
        <fullName evidence="1">Uncharacterized protein</fullName>
    </submittedName>
</protein>
<accession>A0A0N6WGB2</accession>
<dbReference type="RefSeq" id="YP_009221398.1">
    <property type="nucleotide sequence ID" value="NC_029045.1"/>
</dbReference>
<reference evidence="1 2" key="1">
    <citation type="journal article" date="2016" name="Virus Genes">
        <title>Genomic characterization of Salmonella bacteriophages isolated from India.</title>
        <authorList>
            <person name="Karpe Y.A."/>
            <person name="Kanade G.D."/>
            <person name="Pingale K.D."/>
            <person name="Arankalle V.A."/>
            <person name="Banerjee K."/>
        </authorList>
    </citation>
    <scope>NUCLEOTIDE SEQUENCE [LARGE SCALE GENOMIC DNA]</scope>
</reference>
<evidence type="ECO:0000313" key="1">
    <source>
        <dbReference type="EMBL" id="AKJ73899.1"/>
    </source>
</evidence>
<keyword evidence="2" id="KW-1185">Reference proteome</keyword>
<dbReference type="Proteomes" id="UP000202449">
    <property type="component" value="Segment"/>
</dbReference>
<dbReference type="OrthoDB" id="12873at10239"/>
<evidence type="ECO:0000313" key="2">
    <source>
        <dbReference type="Proteomes" id="UP000202449"/>
    </source>
</evidence>
<dbReference type="GeneID" id="26684446"/>
<dbReference type="Pfam" id="PF23789">
    <property type="entry name" value="Pre_tape_measure"/>
    <property type="match status" value="1"/>
</dbReference>